<dbReference type="EMBL" id="JASMWN010000005">
    <property type="protein sequence ID" value="MDU9003987.1"/>
    <property type="molecule type" value="Genomic_DNA"/>
</dbReference>
<accession>A0ABU3VCU4</accession>
<dbReference type="Proteomes" id="UP001255416">
    <property type="component" value="Unassembled WGS sequence"/>
</dbReference>
<feature type="transmembrane region" description="Helical" evidence="1">
    <location>
        <begin position="108"/>
        <end position="130"/>
    </location>
</feature>
<evidence type="ECO:0000256" key="1">
    <source>
        <dbReference type="SAM" id="Phobius"/>
    </source>
</evidence>
<sequence length="337" mass="36119">MTALKKYERLEASGLWRPSPDVQRRDVVVKIGDATLTITDMKEQPLAHWSLAAVLRQNPGEFPAIFSPDGDPGETLEIAEDETAMLDAIAKLRRAIDRSRSRPGRLRFAGSMAIAAVVLAVLVLWLPGVLRSHVLNVVPQIQRQAIGDALLGRIERVAGVACGTAETTPVLVQLAKRTGAKRLVVLPAGVIDSRNLPGGVILLNKALIEDYEDPAVAAGYILAEQVQAEVSDPLDQLLGFAGPVASFRLLTTGEVTQGTLDGYAEWVLISPRPPLPPGALLAAFDTAQIPSSPYAYARDVTGETVLDLIEADPMAGRDPVPILPDRDWVQLQNICGG</sequence>
<gene>
    <name evidence="2" type="ORF">QO231_08980</name>
</gene>
<keyword evidence="1" id="KW-1133">Transmembrane helix</keyword>
<comment type="caution">
    <text evidence="2">The sequence shown here is derived from an EMBL/GenBank/DDBJ whole genome shotgun (WGS) entry which is preliminary data.</text>
</comment>
<keyword evidence="1" id="KW-0812">Transmembrane</keyword>
<dbReference type="RefSeq" id="WP_316775291.1">
    <property type="nucleotide sequence ID" value="NZ_JASMWN010000005.1"/>
</dbReference>
<keyword evidence="3" id="KW-1185">Reference proteome</keyword>
<organism evidence="2 3">
    <name type="scientific">Sedimentitalea todarodis</name>
    <dbReference type="NCBI Taxonomy" id="1631240"/>
    <lineage>
        <taxon>Bacteria</taxon>
        <taxon>Pseudomonadati</taxon>
        <taxon>Pseudomonadota</taxon>
        <taxon>Alphaproteobacteria</taxon>
        <taxon>Rhodobacterales</taxon>
        <taxon>Paracoccaceae</taxon>
        <taxon>Sedimentitalea</taxon>
    </lineage>
</organism>
<protein>
    <submittedName>
        <fullName evidence="2">Uncharacterized protein</fullName>
    </submittedName>
</protein>
<name>A0ABU3VCU4_9RHOB</name>
<keyword evidence="1" id="KW-0472">Membrane</keyword>
<reference evidence="3" key="1">
    <citation type="submission" date="2023-05" db="EMBL/GenBank/DDBJ databases">
        <title>Sedimentitalea sp. nov. JM2-8.</title>
        <authorList>
            <person name="Huang J."/>
        </authorList>
    </citation>
    <scope>NUCLEOTIDE SEQUENCE [LARGE SCALE GENOMIC DNA]</scope>
    <source>
        <strain evidence="3">KHS03</strain>
    </source>
</reference>
<evidence type="ECO:0000313" key="2">
    <source>
        <dbReference type="EMBL" id="MDU9003987.1"/>
    </source>
</evidence>
<evidence type="ECO:0000313" key="3">
    <source>
        <dbReference type="Proteomes" id="UP001255416"/>
    </source>
</evidence>
<proteinExistence type="predicted"/>